<feature type="transmembrane region" description="Helical" evidence="1">
    <location>
        <begin position="425"/>
        <end position="444"/>
    </location>
</feature>
<dbReference type="PANTHER" id="PTHR38454">
    <property type="entry name" value="INTEGRAL MEMBRANE PROTEIN-RELATED"/>
    <property type="match status" value="1"/>
</dbReference>
<evidence type="ECO:0000256" key="1">
    <source>
        <dbReference type="SAM" id="Phobius"/>
    </source>
</evidence>
<feature type="transmembrane region" description="Helical" evidence="1">
    <location>
        <begin position="109"/>
        <end position="129"/>
    </location>
</feature>
<feature type="transmembrane region" description="Helical" evidence="1">
    <location>
        <begin position="314"/>
        <end position="335"/>
    </location>
</feature>
<keyword evidence="3" id="KW-1185">Reference proteome</keyword>
<feature type="transmembrane region" description="Helical" evidence="1">
    <location>
        <begin position="371"/>
        <end position="389"/>
    </location>
</feature>
<protein>
    <recommendedName>
        <fullName evidence="4">YfhO family protein</fullName>
    </recommendedName>
</protein>
<dbReference type="InterPro" id="IPR018580">
    <property type="entry name" value="Uncharacterised_YfhO"/>
</dbReference>
<feature type="transmembrane region" description="Helical" evidence="1">
    <location>
        <begin position="135"/>
        <end position="154"/>
    </location>
</feature>
<feature type="transmembrane region" description="Helical" evidence="1">
    <location>
        <begin position="77"/>
        <end position="97"/>
    </location>
</feature>
<name>A0A3M8P9A0_9BACL</name>
<feature type="transmembrane region" description="Helical" evidence="1">
    <location>
        <begin position="834"/>
        <end position="854"/>
    </location>
</feature>
<comment type="caution">
    <text evidence="2">The sequence shown here is derived from an EMBL/GenBank/DDBJ whole genome shotgun (WGS) entry which is preliminary data.</text>
</comment>
<feature type="transmembrane region" description="Helical" evidence="1">
    <location>
        <begin position="395"/>
        <end position="418"/>
    </location>
</feature>
<dbReference type="AlphaFoldDB" id="A0A3M8P9A0"/>
<organism evidence="2 3">
    <name type="scientific">Planococcus salinus</name>
    <dbReference type="NCBI Taxonomy" id="1848460"/>
    <lineage>
        <taxon>Bacteria</taxon>
        <taxon>Bacillati</taxon>
        <taxon>Bacillota</taxon>
        <taxon>Bacilli</taxon>
        <taxon>Bacillales</taxon>
        <taxon>Caryophanaceae</taxon>
        <taxon>Planococcus</taxon>
    </lineage>
</organism>
<keyword evidence="1" id="KW-1133">Transmembrane helix</keyword>
<keyword evidence="1" id="KW-0472">Membrane</keyword>
<gene>
    <name evidence="2" type="ORF">EEX84_06495</name>
</gene>
<feature type="transmembrane region" description="Helical" evidence="1">
    <location>
        <begin position="284"/>
        <end position="307"/>
    </location>
</feature>
<evidence type="ECO:0000313" key="2">
    <source>
        <dbReference type="EMBL" id="RNF40276.1"/>
    </source>
</evidence>
<dbReference type="RefSeq" id="WP_123164785.1">
    <property type="nucleotide sequence ID" value="NZ_RIAX01000003.1"/>
</dbReference>
<proteinExistence type="predicted"/>
<evidence type="ECO:0000313" key="3">
    <source>
        <dbReference type="Proteomes" id="UP000275473"/>
    </source>
</evidence>
<dbReference type="Pfam" id="PF09586">
    <property type="entry name" value="YfhO"/>
    <property type="match status" value="1"/>
</dbReference>
<accession>A0A3M8P9A0</accession>
<dbReference type="EMBL" id="RIAX01000003">
    <property type="protein sequence ID" value="RNF40276.1"/>
    <property type="molecule type" value="Genomic_DNA"/>
</dbReference>
<sequence length="859" mass="97576">MRNMTFTIVLMFISLLLSVFGHAVFLYQWMHDSFMVGIGDGIAQMVPFKQLLYDQYTEGEFFYSFDFGLGAGTYSELAYYFSTSLVFIVTVLVVFLLETVGAIGSPDALFWANAAVFISIVRLAFILFIATHLFLYMRFSRLLAVLGASFYGLTGMYFRHTVYWEFFADAFLWLPLLILGVEKIFREQRPGWFLAAVAISMVDNFYFSYVNFLLTGIYILFRLFIPLVPSETKRKKAVVQLFLSGLIGAGISAVSFVPAVYAYLNNHRPPFEQEVVWFEFIDNILFTSRYIMPPALFVLLLFCFFLYKNKTFRLFALLGMAGLVLHYSPMAASAFNGFSAPQYRWQYFMALVIGGVIAAGMQDLSKLTTKSLTLASALAFACYGLYAANDDYFKFFSLSTAWTLGTLLLTTGLLFGYVKTGRAGFRYSLIGFLFLWMIVSVNFYQVEKLLKDGDIAEVTEELLTGPEYDDPEIRNLIRTIEQREEDSFYRIDYMEGERNNSPIVQGYRGVSAYSSILNKNLLYFYLYDLEIDMARESVSRYATLGNRANLLSLIQGKYIILPQADPNVPYGFTEVMSSENYTVYENDNVLPFARSASTIYQEEQLAPFPPLIREHAMLTGIVLDGDQEADPLPDVPDQTASFVISEHAASFEDGILTVFGETGGLDLTPVDGNFTEGDVYLSFHLENMAAGQGFPLTVNGYHTTRKPNDSIYKTFVDDLTIRIPSAEVVEIRVPEGQYKLTELEIYEEPYDVLEEQSNQPSTLSSFRINGSRVEVLYNNPQGHQYLVMNIPYERGWRATVNGQNVDVLKANYAFLAVPLTEGENEMTLTYLPPFFTPSLIVSLLSLFLAIWWSFRKRRT</sequence>
<dbReference type="Proteomes" id="UP000275473">
    <property type="component" value="Unassembled WGS sequence"/>
</dbReference>
<feature type="transmembrane region" description="Helical" evidence="1">
    <location>
        <begin position="347"/>
        <end position="364"/>
    </location>
</feature>
<feature type="transmembrane region" description="Helical" evidence="1">
    <location>
        <begin position="237"/>
        <end position="264"/>
    </location>
</feature>
<dbReference type="OrthoDB" id="9815466at2"/>
<evidence type="ECO:0008006" key="4">
    <source>
        <dbReference type="Google" id="ProtNLM"/>
    </source>
</evidence>
<dbReference type="PANTHER" id="PTHR38454:SF1">
    <property type="entry name" value="INTEGRAL MEMBRANE PROTEIN"/>
    <property type="match status" value="1"/>
</dbReference>
<reference evidence="2 3" key="1">
    <citation type="journal article" date="2018" name="Int. J. Syst. Evol. Microbiol.">
        <title>Planococcus salinus sp. nov., a moderately halophilic bacterium isolated from a saline-alkali soil.</title>
        <authorList>
            <person name="Gan L."/>
        </authorList>
    </citation>
    <scope>NUCLEOTIDE SEQUENCE [LARGE SCALE GENOMIC DNA]</scope>
    <source>
        <strain evidence="2 3">LCB217</strain>
    </source>
</reference>
<keyword evidence="1" id="KW-0812">Transmembrane</keyword>
<feature type="transmembrane region" description="Helical" evidence="1">
    <location>
        <begin position="205"/>
        <end position="225"/>
    </location>
</feature>